<dbReference type="EMBL" id="DQ491002">
    <property type="protein sequence ID" value="ABT14526.1"/>
    <property type="molecule type" value="Genomic_DNA"/>
</dbReference>
<dbReference type="Proteomes" id="UP000202419">
    <property type="component" value="Segment"/>
</dbReference>
<organism evidence="1 2">
    <name type="scientific">Paramecium bursaria Chlorella virus NY2A</name>
    <name type="common">PBCV-NY2A</name>
    <dbReference type="NCBI Taxonomy" id="46021"/>
    <lineage>
        <taxon>Viruses</taxon>
        <taxon>Varidnaviria</taxon>
        <taxon>Bamfordvirae</taxon>
        <taxon>Nucleocytoviricota</taxon>
        <taxon>Megaviricetes</taxon>
        <taxon>Algavirales</taxon>
        <taxon>Phycodnaviridae</taxon>
        <taxon>Chlorovirus</taxon>
        <taxon>Chlorovirus americanus</taxon>
    </lineage>
</organism>
<sequence>MWPIVDPSDMHHRSHPHRSGGNNTVQIYIWQLEHLRTYICRYNVFYCLKVLLFYSEFYRSHHVHRGRTTSVRSYDSSGRVL</sequence>
<name>A7IW02_PBCVN</name>
<evidence type="ECO:0000313" key="2">
    <source>
        <dbReference type="Proteomes" id="UP000202419"/>
    </source>
</evidence>
<protein>
    <submittedName>
        <fullName evidence="1">Uncharacterized protein b127L</fullName>
    </submittedName>
</protein>
<dbReference type="GeneID" id="5658962"/>
<gene>
    <name evidence="1" type="primary">b127L</name>
    <name evidence="1" type="ORF">NY2A_b127L</name>
</gene>
<dbReference type="KEGG" id="vg:5658962"/>
<organismHost>
    <name type="scientific">Chlorella</name>
    <dbReference type="NCBI Taxonomy" id="3071"/>
</organismHost>
<keyword evidence="2" id="KW-1185">Reference proteome</keyword>
<proteinExistence type="predicted"/>
<evidence type="ECO:0000313" key="1">
    <source>
        <dbReference type="EMBL" id="ABT14526.1"/>
    </source>
</evidence>
<accession>A7IW02</accession>
<dbReference type="RefSeq" id="YP_001497323.1">
    <property type="nucleotide sequence ID" value="NC_009898.1"/>
</dbReference>
<reference evidence="1 2" key="1">
    <citation type="journal article" date="2007" name="Virology">
        <title>Sequence and annotation of the 369-kb NY-2A and the 345-kb AR158 viruses that infect Chlorella NC64A.</title>
        <authorList>
            <person name="Fitzgerald L.A."/>
            <person name="Graves M.V."/>
            <person name="Li X."/>
            <person name="Feldblyum T."/>
            <person name="Nierman W.C."/>
            <person name="Van Etten J.L."/>
        </authorList>
    </citation>
    <scope>NUCLEOTIDE SEQUENCE [LARGE SCALE GENOMIC DNA]</scope>
    <source>
        <strain evidence="1 2">NY-2A</strain>
    </source>
</reference>